<dbReference type="InterPro" id="IPR006675">
    <property type="entry name" value="HDIG_dom"/>
</dbReference>
<dbReference type="PROSITE" id="PS51832">
    <property type="entry name" value="HD_GYP"/>
    <property type="match status" value="1"/>
</dbReference>
<dbReference type="NCBIfam" id="TIGR00277">
    <property type="entry name" value="HDIG"/>
    <property type="match status" value="1"/>
</dbReference>
<dbReference type="SUPFAM" id="SSF109604">
    <property type="entry name" value="HD-domain/PDEase-like"/>
    <property type="match status" value="1"/>
</dbReference>
<dbReference type="EMBL" id="CP001720">
    <property type="protein sequence ID" value="ACV63279.1"/>
    <property type="molecule type" value="Genomic_DNA"/>
</dbReference>
<dbReference type="PANTHER" id="PTHR43155:SF2">
    <property type="entry name" value="CYCLIC DI-GMP PHOSPHODIESTERASE PA4108"/>
    <property type="match status" value="1"/>
</dbReference>
<dbReference type="eggNOG" id="COG3437">
    <property type="taxonomic scope" value="Bacteria"/>
</dbReference>
<name>C8W0M4_DESAS</name>
<dbReference type="RefSeq" id="WP_015757980.1">
    <property type="nucleotide sequence ID" value="NC_013216.1"/>
</dbReference>
<dbReference type="Pfam" id="PF13487">
    <property type="entry name" value="HD_5"/>
    <property type="match status" value="1"/>
</dbReference>
<dbReference type="Proteomes" id="UP000002217">
    <property type="component" value="Chromosome"/>
</dbReference>
<accession>C8W0M4</accession>
<dbReference type="SMART" id="SM00471">
    <property type="entry name" value="HDc"/>
    <property type="match status" value="1"/>
</dbReference>
<dbReference type="InterPro" id="IPR003607">
    <property type="entry name" value="HD/PDEase_dom"/>
</dbReference>
<evidence type="ECO:0000313" key="2">
    <source>
        <dbReference type="EMBL" id="ACV63279.1"/>
    </source>
</evidence>
<keyword evidence="3" id="KW-1185">Reference proteome</keyword>
<dbReference type="AlphaFoldDB" id="C8W0M4"/>
<protein>
    <submittedName>
        <fullName evidence="2">Metal dependent phosphohydrolase</fullName>
    </submittedName>
</protein>
<proteinExistence type="predicted"/>
<feature type="domain" description="HD-GYP" evidence="1">
    <location>
        <begin position="1"/>
        <end position="185"/>
    </location>
</feature>
<dbReference type="GO" id="GO:0016787">
    <property type="term" value="F:hydrolase activity"/>
    <property type="evidence" value="ECO:0007669"/>
    <property type="project" value="UniProtKB-KW"/>
</dbReference>
<dbReference type="Gene3D" id="1.10.3210.10">
    <property type="entry name" value="Hypothetical protein af1432"/>
    <property type="match status" value="1"/>
</dbReference>
<organism evidence="2 3">
    <name type="scientific">Desulfofarcimen acetoxidans (strain ATCC 49208 / DSM 771 / KCTC 5769 / VKM B-1644 / 5575)</name>
    <name type="common">Desulfotomaculum acetoxidans</name>
    <dbReference type="NCBI Taxonomy" id="485916"/>
    <lineage>
        <taxon>Bacteria</taxon>
        <taxon>Bacillati</taxon>
        <taxon>Bacillota</taxon>
        <taxon>Clostridia</taxon>
        <taxon>Eubacteriales</taxon>
        <taxon>Peptococcaceae</taxon>
        <taxon>Desulfofarcimen</taxon>
    </lineage>
</organism>
<dbReference type="STRING" id="485916.Dtox_2470"/>
<dbReference type="InterPro" id="IPR037522">
    <property type="entry name" value="HD_GYP_dom"/>
</dbReference>
<keyword evidence="2" id="KW-0378">Hydrolase</keyword>
<evidence type="ECO:0000313" key="3">
    <source>
        <dbReference type="Proteomes" id="UP000002217"/>
    </source>
</evidence>
<dbReference type="HOGENOM" id="CLU_000445_92_3_9"/>
<gene>
    <name evidence="2" type="ordered locus">Dtox_2470</name>
</gene>
<sequence>MNILQWAREQMCLMPYLLEHSEEVMNLSIAVSSRVGLDSNTVNTIGTAAFLHDLGKLTWPKELFHKYPLNALEWTITHDHPIQSVNMLERSFLVPFRVKRLILEHHERPGGRGYPNKIMEPGLETLIIAACDVYSAMVSKREYRPVKTFEPLVALAEVSRFAPEKVVNALKKVVGVMDRKICNLY</sequence>
<dbReference type="KEGG" id="dae:Dtox_2470"/>
<dbReference type="CDD" id="cd00077">
    <property type="entry name" value="HDc"/>
    <property type="match status" value="1"/>
</dbReference>
<reference evidence="2 3" key="1">
    <citation type="journal article" date="2009" name="Stand. Genomic Sci.">
        <title>Complete genome sequence of Desulfotomaculum acetoxidans type strain (5575).</title>
        <authorList>
            <person name="Spring S."/>
            <person name="Lapidus A."/>
            <person name="Schroder M."/>
            <person name="Gleim D."/>
            <person name="Sims D."/>
            <person name="Meincke L."/>
            <person name="Glavina Del Rio T."/>
            <person name="Tice H."/>
            <person name="Copeland A."/>
            <person name="Cheng J.F."/>
            <person name="Lucas S."/>
            <person name="Chen F."/>
            <person name="Nolan M."/>
            <person name="Bruce D."/>
            <person name="Goodwin L."/>
            <person name="Pitluck S."/>
            <person name="Ivanova N."/>
            <person name="Mavromatis K."/>
            <person name="Mikhailova N."/>
            <person name="Pati A."/>
            <person name="Chen A."/>
            <person name="Palaniappan K."/>
            <person name="Land M."/>
            <person name="Hauser L."/>
            <person name="Chang Y.J."/>
            <person name="Jeffries C.D."/>
            <person name="Chain P."/>
            <person name="Saunders E."/>
            <person name="Brettin T."/>
            <person name="Detter J.C."/>
            <person name="Goker M."/>
            <person name="Bristow J."/>
            <person name="Eisen J.A."/>
            <person name="Markowitz V."/>
            <person name="Hugenholtz P."/>
            <person name="Kyrpides N.C."/>
            <person name="Klenk H.P."/>
            <person name="Han C."/>
        </authorList>
    </citation>
    <scope>NUCLEOTIDE SEQUENCE [LARGE SCALE GENOMIC DNA]</scope>
    <source>
        <strain evidence="3">ATCC 49208 / DSM 771 / VKM B-1644</strain>
    </source>
</reference>
<evidence type="ECO:0000259" key="1">
    <source>
        <dbReference type="PROSITE" id="PS51832"/>
    </source>
</evidence>
<dbReference type="PANTHER" id="PTHR43155">
    <property type="entry name" value="CYCLIC DI-GMP PHOSPHODIESTERASE PA4108-RELATED"/>
    <property type="match status" value="1"/>
</dbReference>